<dbReference type="STRING" id="147828.A0A4S2LR73"/>
<keyword evidence="3" id="KW-0539">Nucleus</keyword>
<dbReference type="GO" id="GO:0030690">
    <property type="term" value="C:Noc1p-Noc2p complex"/>
    <property type="evidence" value="ECO:0007669"/>
    <property type="project" value="TreeGrafter"/>
</dbReference>
<dbReference type="GO" id="GO:0042393">
    <property type="term" value="F:histone binding"/>
    <property type="evidence" value="ECO:0007669"/>
    <property type="project" value="TreeGrafter"/>
</dbReference>
<feature type="compositionally biased region" description="Basic residues" evidence="4">
    <location>
        <begin position="565"/>
        <end position="601"/>
    </location>
</feature>
<feature type="compositionally biased region" description="Acidic residues" evidence="4">
    <location>
        <begin position="434"/>
        <end position="452"/>
    </location>
</feature>
<dbReference type="GO" id="GO:0005654">
    <property type="term" value="C:nucleoplasm"/>
    <property type="evidence" value="ECO:0007669"/>
    <property type="project" value="TreeGrafter"/>
</dbReference>
<evidence type="ECO:0000256" key="3">
    <source>
        <dbReference type="ARBA" id="ARBA00023242"/>
    </source>
</evidence>
<dbReference type="Pfam" id="PF03715">
    <property type="entry name" value="Noc2"/>
    <property type="match status" value="2"/>
</dbReference>
<organism evidence="5 6">
    <name type="scientific">Opisthorchis felineus</name>
    <dbReference type="NCBI Taxonomy" id="147828"/>
    <lineage>
        <taxon>Eukaryota</taxon>
        <taxon>Metazoa</taxon>
        <taxon>Spiralia</taxon>
        <taxon>Lophotrochozoa</taxon>
        <taxon>Platyhelminthes</taxon>
        <taxon>Trematoda</taxon>
        <taxon>Digenea</taxon>
        <taxon>Opisthorchiida</taxon>
        <taxon>Opisthorchiata</taxon>
        <taxon>Opisthorchiidae</taxon>
        <taxon>Opisthorchis</taxon>
    </lineage>
</organism>
<feature type="region of interest" description="Disordered" evidence="4">
    <location>
        <begin position="412"/>
        <end position="601"/>
    </location>
</feature>
<dbReference type="GO" id="GO:0000122">
    <property type="term" value="P:negative regulation of transcription by RNA polymerase II"/>
    <property type="evidence" value="ECO:0007669"/>
    <property type="project" value="TreeGrafter"/>
</dbReference>
<comment type="subcellular location">
    <subcellularLocation>
        <location evidence="1">Nucleus</location>
    </subcellularLocation>
</comment>
<name>A0A4S2LR73_OPIFE</name>
<dbReference type="EMBL" id="SJOL01007024">
    <property type="protein sequence ID" value="TGZ63819.1"/>
    <property type="molecule type" value="Genomic_DNA"/>
</dbReference>
<dbReference type="PANTHER" id="PTHR12687">
    <property type="entry name" value="NUCLEOLAR COMPLEX 2 AND RAD4-RELATED"/>
    <property type="match status" value="1"/>
</dbReference>
<comment type="caution">
    <text evidence="5">The sequence shown here is derived from an EMBL/GenBank/DDBJ whole genome shotgun (WGS) entry which is preliminary data.</text>
</comment>
<dbReference type="Proteomes" id="UP000308267">
    <property type="component" value="Unassembled WGS sequence"/>
</dbReference>
<dbReference type="OrthoDB" id="10266662at2759"/>
<evidence type="ECO:0000313" key="5">
    <source>
        <dbReference type="EMBL" id="TGZ63819.1"/>
    </source>
</evidence>
<evidence type="ECO:0000256" key="1">
    <source>
        <dbReference type="ARBA" id="ARBA00004123"/>
    </source>
</evidence>
<dbReference type="PANTHER" id="PTHR12687:SF4">
    <property type="entry name" value="NUCLEOLAR COMPLEX PROTEIN 2 HOMOLOG"/>
    <property type="match status" value="1"/>
</dbReference>
<dbReference type="InterPro" id="IPR005343">
    <property type="entry name" value="Noc2"/>
</dbReference>
<comment type="similarity">
    <text evidence="2">Belongs to the NOC2 family.</text>
</comment>
<evidence type="ECO:0000256" key="2">
    <source>
        <dbReference type="ARBA" id="ARBA00005907"/>
    </source>
</evidence>
<dbReference type="GO" id="GO:0003714">
    <property type="term" value="F:transcription corepressor activity"/>
    <property type="evidence" value="ECO:0007669"/>
    <property type="project" value="TreeGrafter"/>
</dbReference>
<accession>A0A4S2LR73</accession>
<sequence length="601" mass="67705">MSMPMLKTLLKDATPDLRKIGHALPKLMRHLKLQKLFFKVMTKIWSEDEESRRVLAFLNVLQAVDIAPECMSLCIKTMFAAFVRNSKFVFGGSIAAINFMRLSLLELFSKNLDEAYLHAFVYIRQLAICLRKAHTSHSKEDLQAVQNWQFVNSFQLWSEFVAKYHTSHKLIRSLIHPLVQLLIGTVRLSPGERWIPLRFHCVSMLHTLAGVPTLRHNTDGEKTETDVVPLTGNALSPANRLLVPSLSLLLDTFRFVNFNRRATSVSPAPLDLRLLLHFSPSQRKETASLDAVVSWLVDLLTEAAAIQANSVAFPEYVLPLINELKQFSRTCRVAAFTRQTKALQAKLREHSDWICVQRRRVRSLANLEEIVRFESSLSVLDGSAAMAPFWTFYMCHKEVRSQELARLTESHKKDAIPDETAQPKRKFQSNIGGDSDEDSDSVESDESYDVDDGTSITHVSKSKKRDSLAMDVDQDTGRSATGNADSEDSDFDLEAALKEPEEKSGSEASADEVTDFELSDSEDEDERDDEDVLSGTEDDDSADSPPITSPVKKKAGPKKPSSSRQKTKPKKRQMVQKPAAKVHKKAMPIQKKKPAHKFQKK</sequence>
<dbReference type="GO" id="GO:0042273">
    <property type="term" value="P:ribosomal large subunit biogenesis"/>
    <property type="evidence" value="ECO:0007669"/>
    <property type="project" value="TreeGrafter"/>
</dbReference>
<reference evidence="5 6" key="1">
    <citation type="journal article" date="2019" name="BMC Genomics">
        <title>New insights from Opisthorchis felineus genome: update on genomics of the epidemiologically important liver flukes.</title>
        <authorList>
            <person name="Ershov N.I."/>
            <person name="Mordvinov V.A."/>
            <person name="Prokhortchouk E.B."/>
            <person name="Pakharukova M.Y."/>
            <person name="Gunbin K.V."/>
            <person name="Ustyantsev K."/>
            <person name="Genaev M.A."/>
            <person name="Blinov A.G."/>
            <person name="Mazur A."/>
            <person name="Boulygina E."/>
            <person name="Tsygankova S."/>
            <person name="Khrameeva E."/>
            <person name="Chekanov N."/>
            <person name="Fan G."/>
            <person name="Xiao A."/>
            <person name="Zhang H."/>
            <person name="Xu X."/>
            <person name="Yang H."/>
            <person name="Solovyev V."/>
            <person name="Lee S.M."/>
            <person name="Liu X."/>
            <person name="Afonnikov D.A."/>
            <person name="Skryabin K.G."/>
        </authorList>
    </citation>
    <scope>NUCLEOTIDE SEQUENCE [LARGE SCALE GENOMIC DNA]</scope>
    <source>
        <strain evidence="5">AK-0245</strain>
        <tissue evidence="5">Whole organism</tissue>
    </source>
</reference>
<keyword evidence="6" id="KW-1185">Reference proteome</keyword>
<feature type="compositionally biased region" description="Acidic residues" evidence="4">
    <location>
        <begin position="509"/>
        <end position="542"/>
    </location>
</feature>
<dbReference type="GO" id="GO:0005730">
    <property type="term" value="C:nucleolus"/>
    <property type="evidence" value="ECO:0007669"/>
    <property type="project" value="TreeGrafter"/>
</dbReference>
<gene>
    <name evidence="5" type="ORF">CRM22_006701</name>
</gene>
<feature type="compositionally biased region" description="Basic and acidic residues" evidence="4">
    <location>
        <begin position="495"/>
        <end position="505"/>
    </location>
</feature>
<proteinExistence type="inferred from homology"/>
<dbReference type="GO" id="GO:0030691">
    <property type="term" value="C:Noc2p-Noc3p complex"/>
    <property type="evidence" value="ECO:0007669"/>
    <property type="project" value="TreeGrafter"/>
</dbReference>
<evidence type="ECO:0000313" key="6">
    <source>
        <dbReference type="Proteomes" id="UP000308267"/>
    </source>
</evidence>
<dbReference type="AlphaFoldDB" id="A0A4S2LR73"/>
<protein>
    <recommendedName>
        <fullName evidence="7">Nucleolar complex protein 2 homolog</fullName>
    </recommendedName>
</protein>
<evidence type="ECO:0008006" key="7">
    <source>
        <dbReference type="Google" id="ProtNLM"/>
    </source>
</evidence>
<evidence type="ECO:0000256" key="4">
    <source>
        <dbReference type="SAM" id="MobiDB-lite"/>
    </source>
</evidence>